<reference evidence="2" key="1">
    <citation type="journal article" date="2019" name="Int. J. Syst. Evol. Microbiol.">
        <title>The Global Catalogue of Microorganisms (GCM) 10K type strain sequencing project: providing services to taxonomists for standard genome sequencing and annotation.</title>
        <authorList>
            <consortium name="The Broad Institute Genomics Platform"/>
            <consortium name="The Broad Institute Genome Sequencing Center for Infectious Disease"/>
            <person name="Wu L."/>
            <person name="Ma J."/>
        </authorList>
    </citation>
    <scope>NUCLEOTIDE SEQUENCE [LARGE SCALE GENOMIC DNA]</scope>
    <source>
        <strain evidence="2">NBRC 110633</strain>
    </source>
</reference>
<gene>
    <name evidence="1" type="ORF">GCM10007906_41580</name>
</gene>
<keyword evidence="2" id="KW-1185">Reference proteome</keyword>
<dbReference type="RefSeq" id="WP_284186168.1">
    <property type="nucleotide sequence ID" value="NZ_BSOE01000058.1"/>
</dbReference>
<proteinExistence type="predicted"/>
<dbReference type="Proteomes" id="UP001156669">
    <property type="component" value="Unassembled WGS sequence"/>
</dbReference>
<evidence type="ECO:0000313" key="1">
    <source>
        <dbReference type="EMBL" id="GLR06570.1"/>
    </source>
</evidence>
<dbReference type="EMBL" id="BSOE01000058">
    <property type="protein sequence ID" value="GLR06570.1"/>
    <property type="molecule type" value="Genomic_DNA"/>
</dbReference>
<evidence type="ECO:0000313" key="2">
    <source>
        <dbReference type="Proteomes" id="UP001156669"/>
    </source>
</evidence>
<accession>A0ABQ5YBV7</accession>
<protein>
    <submittedName>
        <fullName evidence="1">Uncharacterized protein</fullName>
    </submittedName>
</protein>
<sequence>MDGLMDFSEILYGLCVENNLSNNEAVRLLHNHNHNEFCKLDSVTFSRWKCGYSKPAFYKQLYVVKYLGGSFYKFILENDFDCQSKLCMRRQTIVRGFIRSVDFSMNAFSYGQCFNEYDLEISKHSFAEHQEIFGRFYRNIDALEDFKDEIYKKCKNISYEVIIVKDKDNIILGHLVRNINLEKVVRNQKYFIDLHKDKIKKSVLINLAYYQTSKIFFEIIVYAIANYVLDCINDKEVAYVFVPSLKPILRLCESIFEAKVIKCYPSKSGNTVGVYLMEFDIMKIIASPIIIKELQKSIKCVLSRKKVDYNGRFLSNSESPEIIVKETL</sequence>
<name>A0ABQ5YBV7_9VIBR</name>
<comment type="caution">
    <text evidence="1">The sequence shown here is derived from an EMBL/GenBank/DDBJ whole genome shotgun (WGS) entry which is preliminary data.</text>
</comment>
<organism evidence="1 2">
    <name type="scientific">Vibrio hyugaensis</name>
    <dbReference type="NCBI Taxonomy" id="1534743"/>
    <lineage>
        <taxon>Bacteria</taxon>
        <taxon>Pseudomonadati</taxon>
        <taxon>Pseudomonadota</taxon>
        <taxon>Gammaproteobacteria</taxon>
        <taxon>Vibrionales</taxon>
        <taxon>Vibrionaceae</taxon>
        <taxon>Vibrio</taxon>
    </lineage>
</organism>